<dbReference type="VEuPathDB" id="GiardiaDB:QR46_3253"/>
<protein>
    <submittedName>
        <fullName evidence="1">Uncharacterized protein</fullName>
    </submittedName>
</protein>
<dbReference type="Proteomes" id="UP000070089">
    <property type="component" value="Unassembled WGS sequence"/>
</dbReference>
<sequence length="178" mass="19573">MSTRSWLCEDAYIVAQRLQIMKKRPRKPTSSSKPALRTFSTPACLGSPSAPGAEHEGSTFVLYRPQESATGEQVSIIYNNCMCWSTVREEGTRTLVLRNLILSDADNTSSVRSGFKFKSGGLHSEFQRPNCSIDDLQLTIQDHSVPDKVAEHPPSMDRVHASAIAALHARQLIASLSS</sequence>
<proteinExistence type="predicted"/>
<dbReference type="OrthoDB" id="10259869at2759"/>
<comment type="caution">
    <text evidence="1">The sequence shown here is derived from an EMBL/GenBank/DDBJ whole genome shotgun (WGS) entry which is preliminary data.</text>
</comment>
<gene>
    <name evidence="1" type="ORF">QR46_3253</name>
</gene>
<dbReference type="AlphaFoldDB" id="A0A132NRX7"/>
<evidence type="ECO:0000313" key="1">
    <source>
        <dbReference type="EMBL" id="KWX12786.1"/>
    </source>
</evidence>
<accession>A0A132NRX7</accession>
<organism evidence="1 2">
    <name type="scientific">Giardia duodenalis assemblage B</name>
    <dbReference type="NCBI Taxonomy" id="1394984"/>
    <lineage>
        <taxon>Eukaryota</taxon>
        <taxon>Metamonada</taxon>
        <taxon>Diplomonadida</taxon>
        <taxon>Hexamitidae</taxon>
        <taxon>Giardiinae</taxon>
        <taxon>Giardia</taxon>
    </lineage>
</organism>
<name>A0A132NRX7_GIAIN</name>
<dbReference type="EMBL" id="JXTI01000100">
    <property type="protein sequence ID" value="KWX12786.1"/>
    <property type="molecule type" value="Genomic_DNA"/>
</dbReference>
<evidence type="ECO:0000313" key="2">
    <source>
        <dbReference type="Proteomes" id="UP000070089"/>
    </source>
</evidence>
<reference evidence="1 2" key="1">
    <citation type="journal article" date="2015" name="Mol. Biochem. Parasitol.">
        <title>Identification of polymorphic genes for use in assemblage B genotyping assays through comparative genomics of multiple assemblage B Giardia duodenalis isolates.</title>
        <authorList>
            <person name="Wielinga C."/>
            <person name="Thompson R.C."/>
            <person name="Monis P."/>
            <person name="Ryan U."/>
        </authorList>
    </citation>
    <scope>NUCLEOTIDE SEQUENCE [LARGE SCALE GENOMIC DNA]</scope>
    <source>
        <strain evidence="1 2">BAH15c1</strain>
    </source>
</reference>